<reference evidence="2" key="1">
    <citation type="journal article" date="2019" name="Int. J. Syst. Evol. Microbiol.">
        <title>The Global Catalogue of Microorganisms (GCM) 10K type strain sequencing project: providing services to taxonomists for standard genome sequencing and annotation.</title>
        <authorList>
            <consortium name="The Broad Institute Genomics Platform"/>
            <consortium name="The Broad Institute Genome Sequencing Center for Infectious Disease"/>
            <person name="Wu L."/>
            <person name="Ma J."/>
        </authorList>
    </citation>
    <scope>NUCLEOTIDE SEQUENCE [LARGE SCALE GENOMIC DNA]</scope>
    <source>
        <strain evidence="2">CCUG 50754</strain>
    </source>
</reference>
<accession>A0ABW2ZR48</accession>
<dbReference type="EMBL" id="JBHTIM010000001">
    <property type="protein sequence ID" value="MFD0781119.1"/>
    <property type="molecule type" value="Genomic_DNA"/>
</dbReference>
<evidence type="ECO:0000313" key="2">
    <source>
        <dbReference type="Proteomes" id="UP001597042"/>
    </source>
</evidence>
<evidence type="ECO:0000313" key="1">
    <source>
        <dbReference type="EMBL" id="MFD0781119.1"/>
    </source>
</evidence>
<proteinExistence type="predicted"/>
<dbReference type="Proteomes" id="UP001597042">
    <property type="component" value="Unassembled WGS sequence"/>
</dbReference>
<sequence>MSSDILVRGDHLPALTELTVDQAEATAAPRALVWGIDLGECATRTAVKRHLRQAFADVSGIARADDRLVHLFIPYTHRGAMPPGSCLPNAARLAMKLHVALERELGRDVDVVAIDITGCENGELLRERIGAAVSAPVAQRSDLALSWPELTAQSIRSIAMQHHL</sequence>
<protein>
    <submittedName>
        <fullName evidence="1">Uncharacterized protein</fullName>
    </submittedName>
</protein>
<dbReference type="RefSeq" id="WP_378750195.1">
    <property type="nucleotide sequence ID" value="NZ_JBHSSV010000002.1"/>
</dbReference>
<organism evidence="1 2">
    <name type="scientific">Microbacterium koreense</name>
    <dbReference type="NCBI Taxonomy" id="323761"/>
    <lineage>
        <taxon>Bacteria</taxon>
        <taxon>Bacillati</taxon>
        <taxon>Actinomycetota</taxon>
        <taxon>Actinomycetes</taxon>
        <taxon>Micrococcales</taxon>
        <taxon>Microbacteriaceae</taxon>
        <taxon>Microbacterium</taxon>
    </lineage>
</organism>
<gene>
    <name evidence="1" type="ORF">ACFQZV_07370</name>
</gene>
<name>A0ABW2ZR48_9MICO</name>
<comment type="caution">
    <text evidence="1">The sequence shown here is derived from an EMBL/GenBank/DDBJ whole genome shotgun (WGS) entry which is preliminary data.</text>
</comment>
<keyword evidence="2" id="KW-1185">Reference proteome</keyword>